<dbReference type="SMART" id="SM00312">
    <property type="entry name" value="PX"/>
    <property type="match status" value="1"/>
</dbReference>
<evidence type="ECO:0000313" key="5">
    <source>
        <dbReference type="Proteomes" id="UP000007110"/>
    </source>
</evidence>
<organism evidence="4 5">
    <name type="scientific">Strongylocentrotus purpuratus</name>
    <name type="common">Purple sea urchin</name>
    <dbReference type="NCBI Taxonomy" id="7668"/>
    <lineage>
        <taxon>Eukaryota</taxon>
        <taxon>Metazoa</taxon>
        <taxon>Echinodermata</taxon>
        <taxon>Eleutherozoa</taxon>
        <taxon>Echinozoa</taxon>
        <taxon>Echinoidea</taxon>
        <taxon>Euechinoidea</taxon>
        <taxon>Echinacea</taxon>
        <taxon>Camarodonta</taxon>
        <taxon>Echinidea</taxon>
        <taxon>Strongylocentrotidae</taxon>
        <taxon>Strongylocentrotus</taxon>
    </lineage>
</organism>
<dbReference type="OMA" id="VQWCEKQ"/>
<evidence type="ECO:0000313" key="4">
    <source>
        <dbReference type="EnsemblMetazoa" id="XP_030828345"/>
    </source>
</evidence>
<dbReference type="Pfam" id="PF09325">
    <property type="entry name" value="Vps5"/>
    <property type="match status" value="1"/>
</dbReference>
<dbReference type="AlphaFoldDB" id="A0A7M7MXX1"/>
<proteinExistence type="inferred from homology"/>
<protein>
    <recommendedName>
        <fullName evidence="3">PX domain-containing protein</fullName>
    </recommendedName>
</protein>
<dbReference type="InterPro" id="IPR001683">
    <property type="entry name" value="PX_dom"/>
</dbReference>
<feature type="region of interest" description="Disordered" evidence="2">
    <location>
        <begin position="121"/>
        <end position="140"/>
    </location>
</feature>
<evidence type="ECO:0000256" key="2">
    <source>
        <dbReference type="SAM" id="MobiDB-lite"/>
    </source>
</evidence>
<dbReference type="GO" id="GO:0035091">
    <property type="term" value="F:phosphatidylinositol binding"/>
    <property type="evidence" value="ECO:0007669"/>
    <property type="project" value="InterPro"/>
</dbReference>
<dbReference type="PANTHER" id="PTHR45850">
    <property type="entry name" value="SORTING NEXIN FAMILY MEMBER"/>
    <property type="match status" value="1"/>
</dbReference>
<dbReference type="PROSITE" id="PS50195">
    <property type="entry name" value="PX"/>
    <property type="match status" value="1"/>
</dbReference>
<dbReference type="InterPro" id="IPR036871">
    <property type="entry name" value="PX_dom_sf"/>
</dbReference>
<dbReference type="OrthoDB" id="9976382at2759"/>
<sequence length="417" mass="47115">MIMLKLNVDLDKSTSTTCNLDGRTAGAWVVCVSGRIKKDKAVAENGDGPSATPFDPWYQVNVCDATKNGEAIIFKIKTLKLEEDGTEVTVERVYDDFEWLQHCLTTDNDIGGIIVPPLPPRPVSSAADTAAKSRKELGEESTKVKVGDEFHKDCRHLEKYLSLVIKHSTLGKDETLAKFLTAIDPPIRAKVKRGLFSNLTQKMSEVMKGGHQDTDNGFQHERDRANQVLPIMRDLSHVFKLRTNHLQRLSAALNHFATALCLVSSAEKEERLIEGTQIQLFFARAMEHYSHGIDVFTANHEVTLGFFLDVYARYAEAEKEMLHRRTLKLVEFDSAVKTLNKANPQKRAVAEENREKKEKDFNDISSIAKKELQVYNHQRVIEFQKSLVLYAEANIKTARDMYALLAKDLSEIKHTTL</sequence>
<dbReference type="Pfam" id="PF00787">
    <property type="entry name" value="PX"/>
    <property type="match status" value="1"/>
</dbReference>
<dbReference type="InterPro" id="IPR015404">
    <property type="entry name" value="Vps5_C"/>
</dbReference>
<reference evidence="4" key="2">
    <citation type="submission" date="2021-01" db="UniProtKB">
        <authorList>
            <consortium name="EnsemblMetazoa"/>
        </authorList>
    </citation>
    <scope>IDENTIFICATION</scope>
</reference>
<dbReference type="KEGG" id="spu:100891167"/>
<keyword evidence="5" id="KW-1185">Reference proteome</keyword>
<dbReference type="InterPro" id="IPR027267">
    <property type="entry name" value="AH/BAR_dom_sf"/>
</dbReference>
<reference evidence="5" key="1">
    <citation type="submission" date="2015-02" db="EMBL/GenBank/DDBJ databases">
        <title>Genome sequencing for Strongylocentrotus purpuratus.</title>
        <authorList>
            <person name="Murali S."/>
            <person name="Liu Y."/>
            <person name="Vee V."/>
            <person name="English A."/>
            <person name="Wang M."/>
            <person name="Skinner E."/>
            <person name="Han Y."/>
            <person name="Muzny D.M."/>
            <person name="Worley K.C."/>
            <person name="Gibbs R.A."/>
        </authorList>
    </citation>
    <scope>NUCLEOTIDE SEQUENCE</scope>
</reference>
<dbReference type="SUPFAM" id="SSF103657">
    <property type="entry name" value="BAR/IMD domain-like"/>
    <property type="match status" value="1"/>
</dbReference>
<dbReference type="Proteomes" id="UP000007110">
    <property type="component" value="Unassembled WGS sequence"/>
</dbReference>
<feature type="compositionally biased region" description="Basic and acidic residues" evidence="2">
    <location>
        <begin position="131"/>
        <end position="140"/>
    </location>
</feature>
<dbReference type="CDD" id="cd06093">
    <property type="entry name" value="PX_domain"/>
    <property type="match status" value="1"/>
</dbReference>
<accession>A0A7M7MXX1</accession>
<dbReference type="GeneID" id="100891167"/>
<dbReference type="InParanoid" id="A0A7M7MXX1"/>
<dbReference type="RefSeq" id="XP_030828345.1">
    <property type="nucleotide sequence ID" value="XM_030972485.1"/>
</dbReference>
<dbReference type="SUPFAM" id="SSF64268">
    <property type="entry name" value="PX domain"/>
    <property type="match status" value="1"/>
</dbReference>
<evidence type="ECO:0000259" key="3">
    <source>
        <dbReference type="PROSITE" id="PS50195"/>
    </source>
</evidence>
<evidence type="ECO:0000256" key="1">
    <source>
        <dbReference type="ARBA" id="ARBA00010883"/>
    </source>
</evidence>
<feature type="domain" description="PX" evidence="3">
    <location>
        <begin position="1"/>
        <end position="187"/>
    </location>
</feature>
<name>A0A7M7MXX1_STRPU</name>
<dbReference type="EnsemblMetazoa" id="XM_030972485">
    <property type="protein sequence ID" value="XP_030828345"/>
    <property type="gene ID" value="LOC100891167"/>
</dbReference>
<dbReference type="Gene3D" id="3.30.1520.10">
    <property type="entry name" value="Phox-like domain"/>
    <property type="match status" value="1"/>
</dbReference>
<dbReference type="Gene3D" id="1.20.1270.60">
    <property type="entry name" value="Arfaptin homology (AH) domain/BAR domain"/>
    <property type="match status" value="1"/>
</dbReference>
<dbReference type="PANTHER" id="PTHR45850:SF2">
    <property type="entry name" value="SORTING NEXIN-5-LIKE"/>
    <property type="match status" value="1"/>
</dbReference>
<comment type="similarity">
    <text evidence="1">Belongs to the sorting nexin family.</text>
</comment>